<evidence type="ECO:0000256" key="5">
    <source>
        <dbReference type="ARBA" id="ARBA00022764"/>
    </source>
</evidence>
<feature type="binding site" description="axial binding residue" evidence="9">
    <location>
        <position position="181"/>
    </location>
    <ligand>
        <name>heme c</name>
        <dbReference type="ChEBI" id="CHEBI:61717"/>
        <label>2</label>
    </ligand>
    <ligandPart>
        <name>Fe</name>
        <dbReference type="ChEBI" id="CHEBI:18248"/>
    </ligandPart>
</feature>
<evidence type="ECO:0000313" key="13">
    <source>
        <dbReference type="Proteomes" id="UP000597507"/>
    </source>
</evidence>
<evidence type="ECO:0000256" key="1">
    <source>
        <dbReference type="ARBA" id="ARBA00004418"/>
    </source>
</evidence>
<feature type="binding site" description="axial binding residue" evidence="9">
    <location>
        <position position="48"/>
    </location>
    <ligand>
        <name>heme c</name>
        <dbReference type="ChEBI" id="CHEBI:61717"/>
        <label>1</label>
    </ligand>
    <ligandPart>
        <name>Fe</name>
        <dbReference type="ChEBI" id="CHEBI:18248"/>
    </ligandPart>
</feature>
<dbReference type="SUPFAM" id="SSF46626">
    <property type="entry name" value="Cytochrome c"/>
    <property type="match status" value="2"/>
</dbReference>
<evidence type="ECO:0000256" key="9">
    <source>
        <dbReference type="PIRSR" id="PIRSR000005-2"/>
    </source>
</evidence>
<dbReference type="GO" id="GO:0005506">
    <property type="term" value="F:iron ion binding"/>
    <property type="evidence" value="ECO:0007669"/>
    <property type="project" value="InterPro"/>
</dbReference>
<feature type="chain" id="PRO_5035297191" description="Cytochrome c domain-containing protein" evidence="10">
    <location>
        <begin position="27"/>
        <end position="205"/>
    </location>
</feature>
<protein>
    <recommendedName>
        <fullName evidence="11">Cytochrome c domain-containing protein</fullName>
    </recommendedName>
</protein>
<sequence length="205" mass="21443">MTFPLRSLAAAVALAAAAFLCTAAGAAGDDAARRGAALAEARGCGGCHGERGRSPTANVPSLAGQPAEAIVLNMILFREGLRDAPPMPDLARDLTDRQIEDLAAFYASLPPGPPEDRGAPDPARMREGALLAERLNCGVCHLPDYAGQNQVPRLAGQREDYLLLSLKGYRDGTRRGTDTSMNAVVYGLSDAELAALAHYLAHAPP</sequence>
<dbReference type="InterPro" id="IPR036909">
    <property type="entry name" value="Cyt_c-like_dom_sf"/>
</dbReference>
<evidence type="ECO:0000256" key="2">
    <source>
        <dbReference type="ARBA" id="ARBA00022448"/>
    </source>
</evidence>
<evidence type="ECO:0000256" key="7">
    <source>
        <dbReference type="ARBA" id="ARBA00023004"/>
    </source>
</evidence>
<reference evidence="12 13" key="1">
    <citation type="journal article" date="2014" name="Int. J. Syst. Evol. Microbiol.">
        <title>Complete genome sequence of Corynebacterium casei LMG S-19264T (=DSM 44701T), isolated from a smear-ripened cheese.</title>
        <authorList>
            <consortium name="US DOE Joint Genome Institute (JGI-PGF)"/>
            <person name="Walter F."/>
            <person name="Albersmeier A."/>
            <person name="Kalinowski J."/>
            <person name="Ruckert C."/>
        </authorList>
    </citation>
    <scope>NUCLEOTIDE SEQUENCE [LARGE SCALE GENOMIC DNA]</scope>
    <source>
        <strain evidence="12 13">CGMCC 1.16330</strain>
    </source>
</reference>
<keyword evidence="7 9" id="KW-0408">Iron</keyword>
<gene>
    <name evidence="12" type="ORF">GCM10010964_02850</name>
</gene>
<dbReference type="RefSeq" id="WP_188897669.1">
    <property type="nucleotide sequence ID" value="NZ_BMKS01000001.1"/>
</dbReference>
<feature type="domain" description="Cytochrome c" evidence="11">
    <location>
        <begin position="123"/>
        <end position="204"/>
    </location>
</feature>
<keyword evidence="3 8" id="KW-0349">Heme</keyword>
<dbReference type="Pfam" id="PF13442">
    <property type="entry name" value="Cytochrome_CBB3"/>
    <property type="match status" value="1"/>
</dbReference>
<keyword evidence="13" id="KW-1185">Reference proteome</keyword>
<keyword evidence="10" id="KW-0732">Signal</keyword>
<comment type="caution">
    <text evidence="12">The sequence shown here is derived from an EMBL/GenBank/DDBJ whole genome shotgun (WGS) entry which is preliminary data.</text>
</comment>
<dbReference type="Proteomes" id="UP000597507">
    <property type="component" value="Unassembled WGS sequence"/>
</dbReference>
<organism evidence="12 13">
    <name type="scientific">Caldovatus sediminis</name>
    <dbReference type="NCBI Taxonomy" id="2041189"/>
    <lineage>
        <taxon>Bacteria</taxon>
        <taxon>Pseudomonadati</taxon>
        <taxon>Pseudomonadota</taxon>
        <taxon>Alphaproteobacteria</taxon>
        <taxon>Acetobacterales</taxon>
        <taxon>Roseomonadaceae</taxon>
        <taxon>Caldovatus</taxon>
    </lineage>
</organism>
<keyword evidence="6" id="KW-0249">Electron transport</keyword>
<dbReference type="InterPro" id="IPR024167">
    <property type="entry name" value="Cytochrome_c4-like"/>
</dbReference>
<dbReference type="EMBL" id="BMKS01000001">
    <property type="protein sequence ID" value="GGG18036.1"/>
    <property type="molecule type" value="Genomic_DNA"/>
</dbReference>
<keyword evidence="5" id="KW-0574">Periplasm</keyword>
<dbReference type="InterPro" id="IPR050597">
    <property type="entry name" value="Cytochrome_c_Oxidase_Subunit"/>
</dbReference>
<comment type="PTM">
    <text evidence="8">Binds 2 heme c groups covalently per subunit.</text>
</comment>
<dbReference type="PANTHER" id="PTHR33751:SF9">
    <property type="entry name" value="CYTOCHROME C4"/>
    <property type="match status" value="1"/>
</dbReference>
<dbReference type="GO" id="GO:0009055">
    <property type="term" value="F:electron transfer activity"/>
    <property type="evidence" value="ECO:0007669"/>
    <property type="project" value="InterPro"/>
</dbReference>
<keyword evidence="2" id="KW-0813">Transport</keyword>
<dbReference type="PIRSF" id="PIRSF000005">
    <property type="entry name" value="Cytochrome_c4"/>
    <property type="match status" value="1"/>
</dbReference>
<name>A0A8J2Z7X6_9PROT</name>
<evidence type="ECO:0000313" key="12">
    <source>
        <dbReference type="EMBL" id="GGG18036.1"/>
    </source>
</evidence>
<dbReference type="InterPro" id="IPR009056">
    <property type="entry name" value="Cyt_c-like_dom"/>
</dbReference>
<accession>A0A8J2Z7X6</accession>
<keyword evidence="4 9" id="KW-0479">Metal-binding</keyword>
<feature type="binding site" description="axial binding residue" evidence="9">
    <location>
        <position position="141"/>
    </location>
    <ligand>
        <name>heme c</name>
        <dbReference type="ChEBI" id="CHEBI:61717"/>
        <label>2</label>
    </ligand>
    <ligandPart>
        <name>Fe</name>
        <dbReference type="ChEBI" id="CHEBI:18248"/>
    </ligandPart>
</feature>
<dbReference type="Gene3D" id="1.10.760.10">
    <property type="entry name" value="Cytochrome c-like domain"/>
    <property type="match status" value="2"/>
</dbReference>
<evidence type="ECO:0000256" key="4">
    <source>
        <dbReference type="ARBA" id="ARBA00022723"/>
    </source>
</evidence>
<feature type="domain" description="Cytochrome c" evidence="11">
    <location>
        <begin position="30"/>
        <end position="110"/>
    </location>
</feature>
<feature type="signal peptide" evidence="10">
    <location>
        <begin position="1"/>
        <end position="26"/>
    </location>
</feature>
<feature type="binding site" description="covalent" evidence="8">
    <location>
        <position position="47"/>
    </location>
    <ligand>
        <name>heme c</name>
        <dbReference type="ChEBI" id="CHEBI:61717"/>
        <label>1</label>
    </ligand>
</feature>
<feature type="binding site" description="axial binding residue" evidence="9">
    <location>
        <position position="87"/>
    </location>
    <ligand>
        <name>heme c</name>
        <dbReference type="ChEBI" id="CHEBI:61717"/>
        <label>1</label>
    </ligand>
    <ligandPart>
        <name>Fe</name>
        <dbReference type="ChEBI" id="CHEBI:18248"/>
    </ligandPart>
</feature>
<dbReference type="GO" id="GO:0042597">
    <property type="term" value="C:periplasmic space"/>
    <property type="evidence" value="ECO:0007669"/>
    <property type="project" value="UniProtKB-SubCell"/>
</dbReference>
<evidence type="ECO:0000259" key="11">
    <source>
        <dbReference type="PROSITE" id="PS51007"/>
    </source>
</evidence>
<feature type="binding site" description="covalent" evidence="8">
    <location>
        <position position="44"/>
    </location>
    <ligand>
        <name>heme c</name>
        <dbReference type="ChEBI" id="CHEBI:61717"/>
        <label>1</label>
    </ligand>
</feature>
<feature type="binding site" description="covalent" evidence="8">
    <location>
        <position position="137"/>
    </location>
    <ligand>
        <name>heme c</name>
        <dbReference type="ChEBI" id="CHEBI:61717"/>
        <label>2</label>
    </ligand>
</feature>
<dbReference type="PANTHER" id="PTHR33751">
    <property type="entry name" value="CBB3-TYPE CYTOCHROME C OXIDASE SUBUNIT FIXP"/>
    <property type="match status" value="1"/>
</dbReference>
<dbReference type="GO" id="GO:0020037">
    <property type="term" value="F:heme binding"/>
    <property type="evidence" value="ECO:0007669"/>
    <property type="project" value="InterPro"/>
</dbReference>
<evidence type="ECO:0000256" key="10">
    <source>
        <dbReference type="SAM" id="SignalP"/>
    </source>
</evidence>
<dbReference type="AlphaFoldDB" id="A0A8J2Z7X6"/>
<evidence type="ECO:0000256" key="6">
    <source>
        <dbReference type="ARBA" id="ARBA00022982"/>
    </source>
</evidence>
<dbReference type="Pfam" id="PF00034">
    <property type="entry name" value="Cytochrom_C"/>
    <property type="match status" value="1"/>
</dbReference>
<evidence type="ECO:0000256" key="3">
    <source>
        <dbReference type="ARBA" id="ARBA00022617"/>
    </source>
</evidence>
<comment type="subcellular location">
    <subcellularLocation>
        <location evidence="1">Periplasm</location>
    </subcellularLocation>
</comment>
<evidence type="ECO:0000256" key="8">
    <source>
        <dbReference type="PIRSR" id="PIRSR000005-1"/>
    </source>
</evidence>
<dbReference type="PROSITE" id="PS51007">
    <property type="entry name" value="CYTC"/>
    <property type="match status" value="2"/>
</dbReference>
<feature type="binding site" description="covalent" evidence="8">
    <location>
        <position position="140"/>
    </location>
    <ligand>
        <name>heme c</name>
        <dbReference type="ChEBI" id="CHEBI:61717"/>
        <label>2</label>
    </ligand>
</feature>
<proteinExistence type="predicted"/>